<dbReference type="EMBL" id="JBBNAG010000002">
    <property type="protein sequence ID" value="KAK9156776.1"/>
    <property type="molecule type" value="Genomic_DNA"/>
</dbReference>
<comment type="caution">
    <text evidence="1">The sequence shown here is derived from an EMBL/GenBank/DDBJ whole genome shotgun (WGS) entry which is preliminary data.</text>
</comment>
<dbReference type="PANTHER" id="PTHR35739">
    <property type="entry name" value="OS01G0861700 PROTEIN"/>
    <property type="match status" value="1"/>
</dbReference>
<gene>
    <name evidence="1" type="ORF">Scep_003350</name>
</gene>
<name>A0AAP0PXZ2_9MAGN</name>
<organism evidence="1 2">
    <name type="scientific">Stephania cephalantha</name>
    <dbReference type="NCBI Taxonomy" id="152367"/>
    <lineage>
        <taxon>Eukaryota</taxon>
        <taxon>Viridiplantae</taxon>
        <taxon>Streptophyta</taxon>
        <taxon>Embryophyta</taxon>
        <taxon>Tracheophyta</taxon>
        <taxon>Spermatophyta</taxon>
        <taxon>Magnoliopsida</taxon>
        <taxon>Ranunculales</taxon>
        <taxon>Menispermaceae</taxon>
        <taxon>Menispermoideae</taxon>
        <taxon>Cissampelideae</taxon>
        <taxon>Stephania</taxon>
    </lineage>
</organism>
<evidence type="ECO:0000313" key="2">
    <source>
        <dbReference type="Proteomes" id="UP001419268"/>
    </source>
</evidence>
<accession>A0AAP0PXZ2</accession>
<sequence>MMMEQCLQLMESTHSRLFSFMIEGLAPKDAMQYLDLMIRYGDGARVSLLLQSLLAIKNKSSAIF</sequence>
<keyword evidence="2" id="KW-1185">Reference proteome</keyword>
<reference evidence="1 2" key="1">
    <citation type="submission" date="2024-01" db="EMBL/GenBank/DDBJ databases">
        <title>Genome assemblies of Stephania.</title>
        <authorList>
            <person name="Yang L."/>
        </authorList>
    </citation>
    <scope>NUCLEOTIDE SEQUENCE [LARGE SCALE GENOMIC DNA]</scope>
    <source>
        <strain evidence="1">JXDWG</strain>
        <tissue evidence="1">Leaf</tissue>
    </source>
</reference>
<protein>
    <submittedName>
        <fullName evidence="1">Uncharacterized protein</fullName>
    </submittedName>
</protein>
<proteinExistence type="predicted"/>
<evidence type="ECO:0000313" key="1">
    <source>
        <dbReference type="EMBL" id="KAK9156776.1"/>
    </source>
</evidence>
<dbReference type="AlphaFoldDB" id="A0AAP0PXZ2"/>
<dbReference type="Proteomes" id="UP001419268">
    <property type="component" value="Unassembled WGS sequence"/>
</dbReference>
<dbReference type="PANTHER" id="PTHR35739:SF1">
    <property type="entry name" value="OS01G0861700 PROTEIN"/>
    <property type="match status" value="1"/>
</dbReference>